<dbReference type="Pfam" id="PF02630">
    <property type="entry name" value="SCO1-SenC"/>
    <property type="match status" value="1"/>
</dbReference>
<dbReference type="PROSITE" id="PS51352">
    <property type="entry name" value="THIOREDOXIN_2"/>
    <property type="match status" value="1"/>
</dbReference>
<name>A0ABU9L4Z8_9FLAO</name>
<dbReference type="InterPro" id="IPR036249">
    <property type="entry name" value="Thioredoxin-like_sf"/>
</dbReference>
<accession>A0ABU9L4Z8</accession>
<proteinExistence type="inferred from homology"/>
<keyword evidence="3" id="KW-0472">Membrane</keyword>
<dbReference type="Gene3D" id="3.40.30.10">
    <property type="entry name" value="Glutaredoxin"/>
    <property type="match status" value="1"/>
</dbReference>
<keyword evidence="6" id="KW-1185">Reference proteome</keyword>
<dbReference type="PANTHER" id="PTHR12151:SF25">
    <property type="entry name" value="LINALOOL DEHYDRATASE_ISOMERASE DOMAIN-CONTAINING PROTEIN"/>
    <property type="match status" value="1"/>
</dbReference>
<dbReference type="Proteomes" id="UP001474120">
    <property type="component" value="Unassembled WGS sequence"/>
</dbReference>
<feature type="domain" description="Thioredoxin" evidence="4">
    <location>
        <begin position="34"/>
        <end position="204"/>
    </location>
</feature>
<evidence type="ECO:0000313" key="5">
    <source>
        <dbReference type="EMBL" id="MEL4457228.1"/>
    </source>
</evidence>
<evidence type="ECO:0000256" key="3">
    <source>
        <dbReference type="SAM" id="Phobius"/>
    </source>
</evidence>
<feature type="transmembrane region" description="Helical" evidence="3">
    <location>
        <begin position="6"/>
        <end position="26"/>
    </location>
</feature>
<keyword evidence="2" id="KW-0186">Copper</keyword>
<evidence type="ECO:0000256" key="1">
    <source>
        <dbReference type="ARBA" id="ARBA00010996"/>
    </source>
</evidence>
<dbReference type="PANTHER" id="PTHR12151">
    <property type="entry name" value="ELECTRON TRANSPORT PROTIN SCO1/SENC FAMILY MEMBER"/>
    <property type="match status" value="1"/>
</dbReference>
<reference evidence="5 6" key="1">
    <citation type="submission" date="2024-04" db="EMBL/GenBank/DDBJ databases">
        <title>whole genome sequencing of Lutimonas vermicola strain IMCC1616.</title>
        <authorList>
            <person name="Bae S.S."/>
        </authorList>
    </citation>
    <scope>NUCLEOTIDE SEQUENCE [LARGE SCALE GENOMIC DNA]</scope>
    <source>
        <strain evidence="5 6">IMCC1616</strain>
    </source>
</reference>
<dbReference type="CDD" id="cd02968">
    <property type="entry name" value="SCO"/>
    <property type="match status" value="1"/>
</dbReference>
<keyword evidence="3" id="KW-0812">Transmembrane</keyword>
<evidence type="ECO:0000313" key="6">
    <source>
        <dbReference type="Proteomes" id="UP001474120"/>
    </source>
</evidence>
<comment type="caution">
    <text evidence="5">The sequence shown here is derived from an EMBL/GenBank/DDBJ whole genome shotgun (WGS) entry which is preliminary data.</text>
</comment>
<comment type="similarity">
    <text evidence="1">Belongs to the SCO1/2 family.</text>
</comment>
<dbReference type="InterPro" id="IPR003782">
    <property type="entry name" value="SCO1/SenC"/>
</dbReference>
<sequence length="212" mass="24480">MMKKNSYIAITFIILIFGIWAVPKIIGRFSGDELMKFEKVPDFEFTDQNNELVTNENFKNKVYVVEFFFTSCPTICPRMNENMVKIQNEFYGNPSFGIASVSIDPERDSPEVLKAYAREKGATLKNWYFLTGDKSDVYSFSNDGFRLYAGENKDVEGGFEHSGLFALIDKDGYIRSRTVVNGEMENPIKFYNGLDEKEIQWLKEDINILLKE</sequence>
<keyword evidence="3" id="KW-1133">Transmembrane helix</keyword>
<dbReference type="InterPro" id="IPR013766">
    <property type="entry name" value="Thioredoxin_domain"/>
</dbReference>
<dbReference type="EMBL" id="JBCDNA010000003">
    <property type="protein sequence ID" value="MEL4457228.1"/>
    <property type="molecule type" value="Genomic_DNA"/>
</dbReference>
<evidence type="ECO:0000256" key="2">
    <source>
        <dbReference type="ARBA" id="ARBA00023008"/>
    </source>
</evidence>
<organism evidence="5 6">
    <name type="scientific">Lutimonas vermicola</name>
    <dbReference type="NCBI Taxonomy" id="414288"/>
    <lineage>
        <taxon>Bacteria</taxon>
        <taxon>Pseudomonadati</taxon>
        <taxon>Bacteroidota</taxon>
        <taxon>Flavobacteriia</taxon>
        <taxon>Flavobacteriales</taxon>
        <taxon>Flavobacteriaceae</taxon>
        <taxon>Lutimonas</taxon>
    </lineage>
</organism>
<dbReference type="SUPFAM" id="SSF52833">
    <property type="entry name" value="Thioredoxin-like"/>
    <property type="match status" value="1"/>
</dbReference>
<gene>
    <name evidence="5" type="ORF">AABB81_15080</name>
</gene>
<protein>
    <submittedName>
        <fullName evidence="5">SCO family protein</fullName>
    </submittedName>
</protein>
<evidence type="ECO:0000259" key="4">
    <source>
        <dbReference type="PROSITE" id="PS51352"/>
    </source>
</evidence>